<dbReference type="SUPFAM" id="SSF46689">
    <property type="entry name" value="Homeodomain-like"/>
    <property type="match status" value="1"/>
</dbReference>
<dbReference type="PANTHER" id="PTHR47893">
    <property type="entry name" value="REGULATORY PROTEIN PCHR"/>
    <property type="match status" value="1"/>
</dbReference>
<name>A0ABY4KG62_9FLAO</name>
<evidence type="ECO:0000259" key="4">
    <source>
        <dbReference type="PROSITE" id="PS01124"/>
    </source>
</evidence>
<feature type="domain" description="HTH araC/xylS-type" evidence="4">
    <location>
        <begin position="232"/>
        <end position="330"/>
    </location>
</feature>
<dbReference type="Pfam" id="PF12833">
    <property type="entry name" value="HTH_18"/>
    <property type="match status" value="1"/>
</dbReference>
<dbReference type="EMBL" id="CP096205">
    <property type="protein sequence ID" value="UPQ79791.1"/>
    <property type="molecule type" value="Genomic_DNA"/>
</dbReference>
<dbReference type="Gene3D" id="1.10.10.60">
    <property type="entry name" value="Homeodomain-like"/>
    <property type="match status" value="1"/>
</dbReference>
<dbReference type="RefSeq" id="WP_248435212.1">
    <property type="nucleotide sequence ID" value="NZ_CP096205.1"/>
</dbReference>
<accession>A0ABY4KG62</accession>
<organism evidence="5 6">
    <name type="scientific">Flavobacterium azooxidireducens</name>
    <dbReference type="NCBI Taxonomy" id="1871076"/>
    <lineage>
        <taxon>Bacteria</taxon>
        <taxon>Pseudomonadati</taxon>
        <taxon>Bacteroidota</taxon>
        <taxon>Flavobacteriia</taxon>
        <taxon>Flavobacteriales</taxon>
        <taxon>Flavobacteriaceae</taxon>
        <taxon>Flavobacterium</taxon>
    </lineage>
</organism>
<dbReference type="InterPro" id="IPR020449">
    <property type="entry name" value="Tscrpt_reg_AraC-type_HTH"/>
</dbReference>
<dbReference type="InterPro" id="IPR018060">
    <property type="entry name" value="HTH_AraC"/>
</dbReference>
<dbReference type="SMART" id="SM00342">
    <property type="entry name" value="HTH_ARAC"/>
    <property type="match status" value="1"/>
</dbReference>
<evidence type="ECO:0000313" key="5">
    <source>
        <dbReference type="EMBL" id="UPQ79791.1"/>
    </source>
</evidence>
<dbReference type="PRINTS" id="PR00032">
    <property type="entry name" value="HTHARAC"/>
</dbReference>
<keyword evidence="1" id="KW-0805">Transcription regulation</keyword>
<proteinExistence type="predicted"/>
<gene>
    <name evidence="5" type="ORF">M0M57_02890</name>
</gene>
<dbReference type="InterPro" id="IPR009057">
    <property type="entry name" value="Homeodomain-like_sf"/>
</dbReference>
<protein>
    <submittedName>
        <fullName evidence="5">AraC family transcriptional regulator</fullName>
    </submittedName>
</protein>
<evidence type="ECO:0000256" key="3">
    <source>
        <dbReference type="ARBA" id="ARBA00023163"/>
    </source>
</evidence>
<keyword evidence="2" id="KW-0238">DNA-binding</keyword>
<dbReference type="PANTHER" id="PTHR47893:SF1">
    <property type="entry name" value="REGULATORY PROTEIN PCHR"/>
    <property type="match status" value="1"/>
</dbReference>
<evidence type="ECO:0000256" key="1">
    <source>
        <dbReference type="ARBA" id="ARBA00023015"/>
    </source>
</evidence>
<evidence type="ECO:0000256" key="2">
    <source>
        <dbReference type="ARBA" id="ARBA00023125"/>
    </source>
</evidence>
<keyword evidence="3" id="KW-0804">Transcription</keyword>
<dbReference type="Proteomes" id="UP000830583">
    <property type="component" value="Chromosome"/>
</dbReference>
<keyword evidence="6" id="KW-1185">Reference proteome</keyword>
<evidence type="ECO:0000313" key="6">
    <source>
        <dbReference type="Proteomes" id="UP000830583"/>
    </source>
</evidence>
<dbReference type="InterPro" id="IPR053142">
    <property type="entry name" value="PchR_regulatory_protein"/>
</dbReference>
<dbReference type="PROSITE" id="PS01124">
    <property type="entry name" value="HTH_ARAC_FAMILY_2"/>
    <property type="match status" value="1"/>
</dbReference>
<sequence length="338" mass="38733">MKTINIESNTIASIFDQLHAQLGGALVIKSNEYILKINNDIAIGTICGASVENAITYIEFNITFKINSSLLYLTENVHFLHFAYCSKGELFQSFFENKKKNKLTQFQTGIFSNKIDKKSYFYFKKENEIKVSIITLDASNVNDSDLYDHLHSNFFKCPNTHQFAYISSYNLKIAKKIEELNAIEQHGLTRNLLINSIVFSILALNVEQHLSDESIVTSNSSSLTKKNMERIKEVSEFIKNNPELDYSVKFLTKKTGLPPHKLQIGFKILHNRTVADYIRNARVEAAENLIRTTELNISEIVYSVGLTSKSYFSKIFKEKYGWNPKQYKKLLNERSSSA</sequence>
<reference evidence="5" key="1">
    <citation type="submission" date="2022-04" db="EMBL/GenBank/DDBJ databases">
        <title>Consumption of N2O by Flavobacterium azooxidireducens sp. nov. isolated from Decomposing Leaf Litter of Phragmites australis (Cav.).</title>
        <authorList>
            <person name="Behrendt U."/>
            <person name="Spanner T."/>
            <person name="Augustin J."/>
            <person name="Horn M.A."/>
            <person name="Kolb S."/>
            <person name="Ulrich A."/>
        </authorList>
    </citation>
    <scope>NUCLEOTIDE SEQUENCE</scope>
    <source>
        <strain evidence="5">IGB 4-14</strain>
    </source>
</reference>